<keyword evidence="3" id="KW-0804">Transcription</keyword>
<evidence type="ECO:0000259" key="4">
    <source>
        <dbReference type="PROSITE" id="PS50043"/>
    </source>
</evidence>
<dbReference type="PROSITE" id="PS50043">
    <property type="entry name" value="HTH_LUXR_2"/>
    <property type="match status" value="1"/>
</dbReference>
<feature type="domain" description="HTH luxR-type" evidence="4">
    <location>
        <begin position="5"/>
        <end position="70"/>
    </location>
</feature>
<dbReference type="AlphaFoldDB" id="A0A4R5PJS4"/>
<dbReference type="GO" id="GO:0003677">
    <property type="term" value="F:DNA binding"/>
    <property type="evidence" value="ECO:0007669"/>
    <property type="project" value="UniProtKB-KW"/>
</dbReference>
<keyword evidence="6" id="KW-1185">Reference proteome</keyword>
<dbReference type="PANTHER" id="PTHR44688:SF16">
    <property type="entry name" value="DNA-BINDING TRANSCRIPTIONAL ACTIVATOR DEVR_DOSR"/>
    <property type="match status" value="1"/>
</dbReference>
<dbReference type="Gene3D" id="1.10.10.10">
    <property type="entry name" value="Winged helix-like DNA-binding domain superfamily/Winged helix DNA-binding domain"/>
    <property type="match status" value="1"/>
</dbReference>
<dbReference type="SMART" id="SM00421">
    <property type="entry name" value="HTH_LUXR"/>
    <property type="match status" value="1"/>
</dbReference>
<accession>A0A4R5PJS4</accession>
<reference evidence="5 6" key="1">
    <citation type="journal article" date="2013" name="Int. J. Syst. Evol. Microbiol.">
        <title>Hoeflea suaedae sp. nov., an endophytic bacterium isolated from the root of the halophyte Suaeda maritima.</title>
        <authorList>
            <person name="Chung E.J."/>
            <person name="Park J.A."/>
            <person name="Pramanik P."/>
            <person name="Bibi F."/>
            <person name="Jeon C.O."/>
            <person name="Chung Y.R."/>
        </authorList>
    </citation>
    <scope>NUCLEOTIDE SEQUENCE [LARGE SCALE GENOMIC DNA]</scope>
    <source>
        <strain evidence="5 6">YC6898</strain>
    </source>
</reference>
<comment type="caution">
    <text evidence="5">The sequence shown here is derived from an EMBL/GenBank/DDBJ whole genome shotgun (WGS) entry which is preliminary data.</text>
</comment>
<evidence type="ECO:0000256" key="1">
    <source>
        <dbReference type="ARBA" id="ARBA00023015"/>
    </source>
</evidence>
<gene>
    <name evidence="5" type="ORF">E2A64_11520</name>
</gene>
<dbReference type="CDD" id="cd06170">
    <property type="entry name" value="LuxR_C_like"/>
    <property type="match status" value="1"/>
</dbReference>
<evidence type="ECO:0000256" key="2">
    <source>
        <dbReference type="ARBA" id="ARBA00023125"/>
    </source>
</evidence>
<keyword evidence="1" id="KW-0805">Transcription regulation</keyword>
<dbReference type="EMBL" id="SMSI01000002">
    <property type="protein sequence ID" value="TDH35933.1"/>
    <property type="molecule type" value="Genomic_DNA"/>
</dbReference>
<dbReference type="RefSeq" id="WP_133284633.1">
    <property type="nucleotide sequence ID" value="NZ_SMSI01000002.1"/>
</dbReference>
<dbReference type="GO" id="GO:0006355">
    <property type="term" value="P:regulation of DNA-templated transcription"/>
    <property type="evidence" value="ECO:0007669"/>
    <property type="project" value="InterPro"/>
</dbReference>
<dbReference type="SUPFAM" id="SSF46894">
    <property type="entry name" value="C-terminal effector domain of the bipartite response regulators"/>
    <property type="match status" value="1"/>
</dbReference>
<evidence type="ECO:0000313" key="6">
    <source>
        <dbReference type="Proteomes" id="UP000295131"/>
    </source>
</evidence>
<protein>
    <submittedName>
        <fullName evidence="5">LuxR family transcriptional regulator</fullName>
    </submittedName>
</protein>
<evidence type="ECO:0000313" key="5">
    <source>
        <dbReference type="EMBL" id="TDH35933.1"/>
    </source>
</evidence>
<dbReference type="Pfam" id="PF00196">
    <property type="entry name" value="GerE"/>
    <property type="match status" value="1"/>
</dbReference>
<name>A0A4R5PJS4_9HYPH</name>
<evidence type="ECO:0000256" key="3">
    <source>
        <dbReference type="ARBA" id="ARBA00023163"/>
    </source>
</evidence>
<dbReference type="Proteomes" id="UP000295131">
    <property type="component" value="Unassembled WGS sequence"/>
</dbReference>
<sequence length="91" mass="9901">MNHADRPSRIPLTRTELKCLGHVAQGWSDEEIGRSLILSMQEVESVLTNAVNKLGTPNRSAAVAKAARLGLFSDSLSGNPYPEGTDYKKFS</sequence>
<organism evidence="5 6">
    <name type="scientific">Pseudohoeflea suaedae</name>
    <dbReference type="NCBI Taxonomy" id="877384"/>
    <lineage>
        <taxon>Bacteria</taxon>
        <taxon>Pseudomonadati</taxon>
        <taxon>Pseudomonadota</taxon>
        <taxon>Alphaproteobacteria</taxon>
        <taxon>Hyphomicrobiales</taxon>
        <taxon>Rhizobiaceae</taxon>
        <taxon>Pseudohoeflea</taxon>
    </lineage>
</organism>
<keyword evidence="2" id="KW-0238">DNA-binding</keyword>
<dbReference type="PANTHER" id="PTHR44688">
    <property type="entry name" value="DNA-BINDING TRANSCRIPTIONAL ACTIVATOR DEVR_DOSR"/>
    <property type="match status" value="1"/>
</dbReference>
<dbReference type="OrthoDB" id="8116340at2"/>
<dbReference type="InterPro" id="IPR000792">
    <property type="entry name" value="Tscrpt_reg_LuxR_C"/>
</dbReference>
<dbReference type="InterPro" id="IPR016032">
    <property type="entry name" value="Sig_transdc_resp-reg_C-effctor"/>
</dbReference>
<dbReference type="InterPro" id="IPR036388">
    <property type="entry name" value="WH-like_DNA-bd_sf"/>
</dbReference>
<proteinExistence type="predicted"/>